<dbReference type="PROSITE" id="PS50102">
    <property type="entry name" value="RRM"/>
    <property type="match status" value="1"/>
</dbReference>
<reference evidence="5 6" key="1">
    <citation type="submission" date="2024-01" db="EMBL/GenBank/DDBJ databases">
        <title>The complete chloroplast genome sequence of Lithospermum erythrorhizon: insights into the phylogenetic relationship among Boraginaceae species and the maternal lineages of purple gromwells.</title>
        <authorList>
            <person name="Okada T."/>
            <person name="Watanabe K."/>
        </authorList>
    </citation>
    <scope>NUCLEOTIDE SEQUENCE [LARGE SCALE GENOMIC DNA]</scope>
</reference>
<dbReference type="InterPro" id="IPR035979">
    <property type="entry name" value="RBD_domain_sf"/>
</dbReference>
<keyword evidence="6" id="KW-1185">Reference proteome</keyword>
<feature type="region of interest" description="Disordered" evidence="3">
    <location>
        <begin position="219"/>
        <end position="264"/>
    </location>
</feature>
<dbReference type="FunFam" id="3.30.70.330:FF:000631">
    <property type="entry name" value="Glycine-rich RNA-binding protein 3, mitochondrial"/>
    <property type="match status" value="1"/>
</dbReference>
<dbReference type="EMBL" id="BAABME010003539">
    <property type="protein sequence ID" value="GAA0159175.1"/>
    <property type="molecule type" value="Genomic_DNA"/>
</dbReference>
<dbReference type="InterPro" id="IPR012677">
    <property type="entry name" value="Nucleotide-bd_a/b_plait_sf"/>
</dbReference>
<proteinExistence type="predicted"/>
<evidence type="ECO:0000256" key="1">
    <source>
        <dbReference type="ARBA" id="ARBA00022884"/>
    </source>
</evidence>
<dbReference type="InterPro" id="IPR000504">
    <property type="entry name" value="RRM_dom"/>
</dbReference>
<evidence type="ECO:0000313" key="5">
    <source>
        <dbReference type="EMBL" id="GAA0159175.1"/>
    </source>
</evidence>
<keyword evidence="1 2" id="KW-0694">RNA-binding</keyword>
<dbReference type="InterPro" id="IPR048289">
    <property type="entry name" value="RRM2_NsCP33-like"/>
</dbReference>
<gene>
    <name evidence="5" type="ORF">LIER_16016</name>
</gene>
<name>A0AAV3Q5G1_LITER</name>
<dbReference type="AlphaFoldDB" id="A0AAV3Q5G1"/>
<dbReference type="Proteomes" id="UP001454036">
    <property type="component" value="Unassembled WGS sequence"/>
</dbReference>
<dbReference type="PRINTS" id="PR01228">
    <property type="entry name" value="EGGSHELL"/>
</dbReference>
<dbReference type="CDD" id="cd21608">
    <property type="entry name" value="RRM2_NsCP33_like"/>
    <property type="match status" value="1"/>
</dbReference>
<feature type="domain" description="RRM" evidence="4">
    <location>
        <begin position="39"/>
        <end position="117"/>
    </location>
</feature>
<sequence>MAFLNRVSGVLRQTTSNRMPVELSASSTSLFQAIRNMSSKLFIGGLSYGTDEMSLREAFSQHGEVVEARIIMDRETGRSRGFGFVTFTSSEEASSAIGALDGQELHGRRIKVNLATERPRGGGFRGDFGGVGGGYGGYGNNNYGGSGGYGNNNYRGAGGYGDGGYGGNAGGYGNTSTCGGNPGGGYGNNNYGGQPGYDNNYGSSNNMINHDNVTSSFSGQYGGGAGGDTSTPTGDYFNTGIDGGSSVPDQGESGDGRTAVGNQN</sequence>
<dbReference type="SMART" id="SM00360">
    <property type="entry name" value="RRM"/>
    <property type="match status" value="1"/>
</dbReference>
<dbReference type="Gene3D" id="3.30.70.330">
    <property type="match status" value="1"/>
</dbReference>
<organism evidence="5 6">
    <name type="scientific">Lithospermum erythrorhizon</name>
    <name type="common">Purple gromwell</name>
    <name type="synonym">Lithospermum officinale var. erythrorhizon</name>
    <dbReference type="NCBI Taxonomy" id="34254"/>
    <lineage>
        <taxon>Eukaryota</taxon>
        <taxon>Viridiplantae</taxon>
        <taxon>Streptophyta</taxon>
        <taxon>Embryophyta</taxon>
        <taxon>Tracheophyta</taxon>
        <taxon>Spermatophyta</taxon>
        <taxon>Magnoliopsida</taxon>
        <taxon>eudicotyledons</taxon>
        <taxon>Gunneridae</taxon>
        <taxon>Pentapetalae</taxon>
        <taxon>asterids</taxon>
        <taxon>lamiids</taxon>
        <taxon>Boraginales</taxon>
        <taxon>Boraginaceae</taxon>
        <taxon>Boraginoideae</taxon>
        <taxon>Lithospermeae</taxon>
        <taxon>Lithospermum</taxon>
    </lineage>
</organism>
<protein>
    <recommendedName>
        <fullName evidence="4">RRM domain-containing protein</fullName>
    </recommendedName>
</protein>
<evidence type="ECO:0000313" key="6">
    <source>
        <dbReference type="Proteomes" id="UP001454036"/>
    </source>
</evidence>
<dbReference type="PANTHER" id="PTHR48027">
    <property type="entry name" value="HETEROGENEOUS NUCLEAR RIBONUCLEOPROTEIN 87F-RELATED"/>
    <property type="match status" value="1"/>
</dbReference>
<accession>A0AAV3Q5G1</accession>
<evidence type="ECO:0000259" key="4">
    <source>
        <dbReference type="PROSITE" id="PS50102"/>
    </source>
</evidence>
<dbReference type="SUPFAM" id="SSF54928">
    <property type="entry name" value="RNA-binding domain, RBD"/>
    <property type="match status" value="1"/>
</dbReference>
<dbReference type="GO" id="GO:0003723">
    <property type="term" value="F:RNA binding"/>
    <property type="evidence" value="ECO:0007669"/>
    <property type="project" value="UniProtKB-UniRule"/>
</dbReference>
<evidence type="ECO:0000256" key="3">
    <source>
        <dbReference type="SAM" id="MobiDB-lite"/>
    </source>
</evidence>
<dbReference type="InterPro" id="IPR052462">
    <property type="entry name" value="SLIRP/GR-RBP-like"/>
</dbReference>
<comment type="caution">
    <text evidence="5">The sequence shown here is derived from an EMBL/GenBank/DDBJ whole genome shotgun (WGS) entry which is preliminary data.</text>
</comment>
<dbReference type="Pfam" id="PF00076">
    <property type="entry name" value="RRM_1"/>
    <property type="match status" value="1"/>
</dbReference>
<evidence type="ECO:0000256" key="2">
    <source>
        <dbReference type="PROSITE-ProRule" id="PRU00176"/>
    </source>
</evidence>